<dbReference type="CDD" id="cd00167">
    <property type="entry name" value="SANT"/>
    <property type="match status" value="1"/>
</dbReference>
<dbReference type="Gene3D" id="1.10.10.60">
    <property type="entry name" value="Homeodomain-like"/>
    <property type="match status" value="1"/>
</dbReference>
<keyword evidence="2" id="KW-0677">Repeat</keyword>
<accession>A0A2U1MYA2</accession>
<evidence type="ECO:0000313" key="9">
    <source>
        <dbReference type="EMBL" id="PWA66243.1"/>
    </source>
</evidence>
<keyword evidence="9" id="KW-0371">Homeobox</keyword>
<keyword evidence="3" id="KW-0805">Transcription regulation</keyword>
<keyword evidence="10" id="KW-1185">Reference proteome</keyword>
<dbReference type="STRING" id="35608.A0A2U1MYA2"/>
<evidence type="ECO:0000256" key="5">
    <source>
        <dbReference type="ARBA" id="ARBA00023163"/>
    </source>
</evidence>
<dbReference type="Proteomes" id="UP000245207">
    <property type="component" value="Unassembled WGS sequence"/>
</dbReference>
<dbReference type="Pfam" id="PF00249">
    <property type="entry name" value="Myb_DNA-binding"/>
    <property type="match status" value="1"/>
</dbReference>
<dbReference type="AlphaFoldDB" id="A0A2U1MYA2"/>
<dbReference type="PANTHER" id="PTHR47997">
    <property type="entry name" value="MYB DOMAIN PROTEIN 55"/>
    <property type="match status" value="1"/>
</dbReference>
<evidence type="ECO:0000256" key="6">
    <source>
        <dbReference type="ARBA" id="ARBA00023242"/>
    </source>
</evidence>
<evidence type="ECO:0000256" key="2">
    <source>
        <dbReference type="ARBA" id="ARBA00022737"/>
    </source>
</evidence>
<evidence type="ECO:0000256" key="3">
    <source>
        <dbReference type="ARBA" id="ARBA00023015"/>
    </source>
</evidence>
<evidence type="ECO:0000313" key="10">
    <source>
        <dbReference type="Proteomes" id="UP000245207"/>
    </source>
</evidence>
<comment type="subcellular location">
    <subcellularLocation>
        <location evidence="1">Nucleus</location>
    </subcellularLocation>
</comment>
<dbReference type="SUPFAM" id="SSF46689">
    <property type="entry name" value="Homeodomain-like"/>
    <property type="match status" value="1"/>
</dbReference>
<protein>
    <submittedName>
        <fullName evidence="9">Homeodomain-like protein</fullName>
    </submittedName>
</protein>
<dbReference type="EMBL" id="PKPP01004070">
    <property type="protein sequence ID" value="PWA66243.1"/>
    <property type="molecule type" value="Genomic_DNA"/>
</dbReference>
<evidence type="ECO:0000256" key="1">
    <source>
        <dbReference type="ARBA" id="ARBA00004123"/>
    </source>
</evidence>
<dbReference type="InterPro" id="IPR001005">
    <property type="entry name" value="SANT/Myb"/>
</dbReference>
<dbReference type="PROSITE" id="PS51294">
    <property type="entry name" value="HTH_MYB"/>
    <property type="match status" value="1"/>
</dbReference>
<organism evidence="9 10">
    <name type="scientific">Artemisia annua</name>
    <name type="common">Sweet wormwood</name>
    <dbReference type="NCBI Taxonomy" id="35608"/>
    <lineage>
        <taxon>Eukaryota</taxon>
        <taxon>Viridiplantae</taxon>
        <taxon>Streptophyta</taxon>
        <taxon>Embryophyta</taxon>
        <taxon>Tracheophyta</taxon>
        <taxon>Spermatophyta</taxon>
        <taxon>Magnoliopsida</taxon>
        <taxon>eudicotyledons</taxon>
        <taxon>Gunneridae</taxon>
        <taxon>Pentapetalae</taxon>
        <taxon>asterids</taxon>
        <taxon>campanulids</taxon>
        <taxon>Asterales</taxon>
        <taxon>Asteraceae</taxon>
        <taxon>Asteroideae</taxon>
        <taxon>Anthemideae</taxon>
        <taxon>Artemisiinae</taxon>
        <taxon>Artemisia</taxon>
    </lineage>
</organism>
<evidence type="ECO:0000259" key="8">
    <source>
        <dbReference type="PROSITE" id="PS51294"/>
    </source>
</evidence>
<dbReference type="PANTHER" id="PTHR47997:SF75">
    <property type="entry name" value="MYB DOMAIN PROTEIN 55"/>
    <property type="match status" value="1"/>
</dbReference>
<keyword evidence="4 9" id="KW-0238">DNA-binding</keyword>
<reference evidence="9 10" key="1">
    <citation type="journal article" date="2018" name="Mol. Plant">
        <title>The genome of Artemisia annua provides insight into the evolution of Asteraceae family and artemisinin biosynthesis.</title>
        <authorList>
            <person name="Shen Q."/>
            <person name="Zhang L."/>
            <person name="Liao Z."/>
            <person name="Wang S."/>
            <person name="Yan T."/>
            <person name="Shi P."/>
            <person name="Liu M."/>
            <person name="Fu X."/>
            <person name="Pan Q."/>
            <person name="Wang Y."/>
            <person name="Lv Z."/>
            <person name="Lu X."/>
            <person name="Zhang F."/>
            <person name="Jiang W."/>
            <person name="Ma Y."/>
            <person name="Chen M."/>
            <person name="Hao X."/>
            <person name="Li L."/>
            <person name="Tang Y."/>
            <person name="Lv G."/>
            <person name="Zhou Y."/>
            <person name="Sun X."/>
            <person name="Brodelius P.E."/>
            <person name="Rose J.K.C."/>
            <person name="Tang K."/>
        </authorList>
    </citation>
    <scope>NUCLEOTIDE SEQUENCE [LARGE SCALE GENOMIC DNA]</scope>
    <source>
        <strain evidence="10">cv. Huhao1</strain>
        <tissue evidence="9">Leaf</tissue>
    </source>
</reference>
<dbReference type="InterPro" id="IPR017930">
    <property type="entry name" value="Myb_dom"/>
</dbReference>
<gene>
    <name evidence="9" type="ORF">CTI12_AA321310</name>
</gene>
<comment type="caution">
    <text evidence="9">The sequence shown here is derived from an EMBL/GenBank/DDBJ whole genome shotgun (WGS) entry which is preliminary data.</text>
</comment>
<evidence type="ECO:0000259" key="7">
    <source>
        <dbReference type="PROSITE" id="PS50090"/>
    </source>
</evidence>
<dbReference type="OrthoDB" id="1732208at2759"/>
<feature type="domain" description="HTH myb-type" evidence="8">
    <location>
        <begin position="11"/>
        <end position="75"/>
    </location>
</feature>
<name>A0A2U1MYA2_ARTAN</name>
<dbReference type="InterPro" id="IPR051953">
    <property type="entry name" value="Plant_SW-associated_TFs"/>
</dbReference>
<sequence>MHEGKNRLSTRQKLKRGLWSPEEDEKLLNYITTNGHRGLQRCGRSCRWAQIASYLPGRTDSAVKNFWNSNMKKKLVQFQLQTVNEQGRHVDAPLPLVKRLKHDQETENEVDLPPLPPSFMKEYFDRILDQYWDLNHLITQTGSESDSMNLITNSQPNIQFIGHITLTVFELSIFVLTVIRTVKSDIISPDHI</sequence>
<proteinExistence type="predicted"/>
<dbReference type="GO" id="GO:0005634">
    <property type="term" value="C:nucleus"/>
    <property type="evidence" value="ECO:0007669"/>
    <property type="project" value="UniProtKB-SubCell"/>
</dbReference>
<keyword evidence="5" id="KW-0804">Transcription</keyword>
<feature type="domain" description="Myb-like" evidence="7">
    <location>
        <begin position="11"/>
        <end position="71"/>
    </location>
</feature>
<evidence type="ECO:0000256" key="4">
    <source>
        <dbReference type="ARBA" id="ARBA00023125"/>
    </source>
</evidence>
<dbReference type="GO" id="GO:0003677">
    <property type="term" value="F:DNA binding"/>
    <property type="evidence" value="ECO:0007669"/>
    <property type="project" value="UniProtKB-KW"/>
</dbReference>
<dbReference type="SMART" id="SM00717">
    <property type="entry name" value="SANT"/>
    <property type="match status" value="1"/>
</dbReference>
<keyword evidence="6" id="KW-0539">Nucleus</keyword>
<dbReference type="PROSITE" id="PS50090">
    <property type="entry name" value="MYB_LIKE"/>
    <property type="match status" value="1"/>
</dbReference>
<dbReference type="InterPro" id="IPR009057">
    <property type="entry name" value="Homeodomain-like_sf"/>
</dbReference>